<dbReference type="NCBIfam" id="TIGR00462">
    <property type="entry name" value="genX"/>
    <property type="match status" value="1"/>
</dbReference>
<evidence type="ECO:0000256" key="5">
    <source>
        <dbReference type="ARBA" id="ARBA00052794"/>
    </source>
</evidence>
<evidence type="ECO:0000256" key="2">
    <source>
        <dbReference type="ARBA" id="ARBA00022598"/>
    </source>
</evidence>
<comment type="catalytic activity">
    <reaction evidence="5">
        <text>D-beta-lysine + L-lysyl-[protein] + ATP = N(6)-((3R)-3,6-diaminohexanoyl)-L-lysyl-[protein] + AMP + diphosphate + H(+)</text>
        <dbReference type="Rhea" id="RHEA:83435"/>
        <dbReference type="Rhea" id="RHEA-COMP:9752"/>
        <dbReference type="Rhea" id="RHEA-COMP:20131"/>
        <dbReference type="ChEBI" id="CHEBI:15378"/>
        <dbReference type="ChEBI" id="CHEBI:29969"/>
        <dbReference type="ChEBI" id="CHEBI:30616"/>
        <dbReference type="ChEBI" id="CHEBI:33019"/>
        <dbReference type="ChEBI" id="CHEBI:84138"/>
        <dbReference type="ChEBI" id="CHEBI:156053"/>
        <dbReference type="ChEBI" id="CHEBI:456215"/>
    </reaction>
    <physiologicalReaction direction="left-to-right" evidence="5">
        <dbReference type="Rhea" id="RHEA:83436"/>
    </physiologicalReaction>
</comment>
<dbReference type="GO" id="GO:0004824">
    <property type="term" value="F:lysine-tRNA ligase activity"/>
    <property type="evidence" value="ECO:0007669"/>
    <property type="project" value="InterPro"/>
</dbReference>
<organism evidence="7 8">
    <name type="scientific">Sulfurifustis variabilis</name>
    <dbReference type="NCBI Taxonomy" id="1675686"/>
    <lineage>
        <taxon>Bacteria</taxon>
        <taxon>Pseudomonadati</taxon>
        <taxon>Pseudomonadota</taxon>
        <taxon>Gammaproteobacteria</taxon>
        <taxon>Acidiferrobacterales</taxon>
        <taxon>Acidiferrobacteraceae</taxon>
        <taxon>Sulfurifustis</taxon>
    </lineage>
</organism>
<sequence length="327" mass="35900">MPGKTWRPTASLARLKLRAELLARIRTFFSTRGVLEVETPILSRHAATDPHLNTIGTVPAAEGAGTRALYLHTSPEFAMKRLLASGSGSIYQLCHVFRAGERGRWHNPEFTLLEWYRPEFDHHALMQEVADLVSEVLVGHLVLGAVEKLTYREAFEAHTGIDPHRATAAQLATAAAERGIVVEGRGIEEVDAWRDLLLTHLVEPHLGLGRLTFLYDYPASQAALARIRAGDPAVASRFELYLHGIELANGFHELGDLGEQRARFERDNAERKRLGLPVMPVDELLLAALAHGLPSCAGVALGVDRLVMLAAGSRSLEDVIAFPIDRA</sequence>
<keyword evidence="2" id="KW-0436">Ligase</keyword>
<dbReference type="FunFam" id="3.30.930.10:FF:000017">
    <property type="entry name" value="Elongation factor P--(R)-beta-lysine ligase"/>
    <property type="match status" value="1"/>
</dbReference>
<dbReference type="GO" id="GO:0005829">
    <property type="term" value="C:cytosol"/>
    <property type="evidence" value="ECO:0007669"/>
    <property type="project" value="TreeGrafter"/>
</dbReference>
<dbReference type="GO" id="GO:0005524">
    <property type="term" value="F:ATP binding"/>
    <property type="evidence" value="ECO:0007669"/>
    <property type="project" value="UniProtKB-KW"/>
</dbReference>
<dbReference type="PANTHER" id="PTHR42918">
    <property type="entry name" value="LYSYL-TRNA SYNTHETASE"/>
    <property type="match status" value="1"/>
</dbReference>
<evidence type="ECO:0000313" key="7">
    <source>
        <dbReference type="EMBL" id="BAU49941.1"/>
    </source>
</evidence>
<dbReference type="EMBL" id="AP014936">
    <property type="protein sequence ID" value="BAU49941.1"/>
    <property type="molecule type" value="Genomic_DNA"/>
</dbReference>
<dbReference type="PRINTS" id="PR00982">
    <property type="entry name" value="TRNASYNTHLYS"/>
</dbReference>
<keyword evidence="3" id="KW-0547">Nucleotide-binding</keyword>
<dbReference type="PROSITE" id="PS50862">
    <property type="entry name" value="AA_TRNA_LIGASE_II"/>
    <property type="match status" value="1"/>
</dbReference>
<dbReference type="GO" id="GO:0006430">
    <property type="term" value="P:lysyl-tRNA aminoacylation"/>
    <property type="evidence" value="ECO:0007669"/>
    <property type="project" value="InterPro"/>
</dbReference>
<evidence type="ECO:0000256" key="3">
    <source>
        <dbReference type="ARBA" id="ARBA00022741"/>
    </source>
</evidence>
<keyword evidence="8" id="KW-1185">Reference proteome</keyword>
<dbReference type="Gene3D" id="3.30.930.10">
    <property type="entry name" value="Bira Bifunctional Protein, Domain 2"/>
    <property type="match status" value="1"/>
</dbReference>
<dbReference type="GO" id="GO:0000049">
    <property type="term" value="F:tRNA binding"/>
    <property type="evidence" value="ECO:0007669"/>
    <property type="project" value="TreeGrafter"/>
</dbReference>
<name>A0A1B4VCY4_9GAMM</name>
<reference evidence="7 8" key="1">
    <citation type="submission" date="2015-08" db="EMBL/GenBank/DDBJ databases">
        <title>Complete genome sequence of Sulfurifustis variabilis.</title>
        <authorList>
            <person name="Miura A."/>
            <person name="Kojima H."/>
            <person name="Fukui M."/>
        </authorList>
    </citation>
    <scope>NUCLEOTIDE SEQUENCE [LARGE SCALE GENOMIC DNA]</scope>
    <source>
        <strain evidence="8">skN76</strain>
    </source>
</reference>
<dbReference type="InterPro" id="IPR045864">
    <property type="entry name" value="aa-tRNA-synth_II/BPL/LPL"/>
</dbReference>
<accession>A0A1B4VCY4</accession>
<evidence type="ECO:0000259" key="6">
    <source>
        <dbReference type="PROSITE" id="PS50862"/>
    </source>
</evidence>
<dbReference type="InterPro" id="IPR006195">
    <property type="entry name" value="aa-tRNA-synth_II"/>
</dbReference>
<keyword evidence="4" id="KW-0067">ATP-binding</keyword>
<dbReference type="PANTHER" id="PTHR42918:SF6">
    <property type="entry name" value="ELONGATION FACTOR P--(R)-BETA-LYSINE LIGASE"/>
    <property type="match status" value="1"/>
</dbReference>
<proteinExistence type="predicted"/>
<evidence type="ECO:0000313" key="8">
    <source>
        <dbReference type="Proteomes" id="UP000218899"/>
    </source>
</evidence>
<evidence type="ECO:0000256" key="1">
    <source>
        <dbReference type="ARBA" id="ARBA00011738"/>
    </source>
</evidence>
<gene>
    <name evidence="7" type="ORF">SVA_3399</name>
</gene>
<dbReference type="KEGG" id="sva:SVA_3399"/>
<feature type="domain" description="Aminoacyl-transfer RNA synthetases class-II family profile" evidence="6">
    <location>
        <begin position="15"/>
        <end position="323"/>
    </location>
</feature>
<dbReference type="Pfam" id="PF00152">
    <property type="entry name" value="tRNA-synt_2"/>
    <property type="match status" value="1"/>
</dbReference>
<dbReference type="InterPro" id="IPR004364">
    <property type="entry name" value="Aa-tRNA-synt_II"/>
</dbReference>
<dbReference type="InterPro" id="IPR018149">
    <property type="entry name" value="Lys-tRNA-synth_II_C"/>
</dbReference>
<dbReference type="Proteomes" id="UP000218899">
    <property type="component" value="Chromosome"/>
</dbReference>
<dbReference type="SUPFAM" id="SSF55681">
    <property type="entry name" value="Class II aaRS and biotin synthetases"/>
    <property type="match status" value="1"/>
</dbReference>
<dbReference type="NCBIfam" id="NF006828">
    <property type="entry name" value="PRK09350.1"/>
    <property type="match status" value="1"/>
</dbReference>
<comment type="subunit">
    <text evidence="1">Homodimer.</text>
</comment>
<dbReference type="RefSeq" id="WP_096462288.1">
    <property type="nucleotide sequence ID" value="NZ_AP014936.1"/>
</dbReference>
<evidence type="ECO:0000256" key="4">
    <source>
        <dbReference type="ARBA" id="ARBA00022840"/>
    </source>
</evidence>
<protein>
    <submittedName>
        <fullName evidence="7">Lysyl-tRNA synthetase</fullName>
    </submittedName>
</protein>
<dbReference type="InterPro" id="IPR004525">
    <property type="entry name" value="EpmA"/>
</dbReference>
<keyword evidence="7" id="KW-0030">Aminoacyl-tRNA synthetase</keyword>
<dbReference type="AlphaFoldDB" id="A0A1B4VCY4"/>
<dbReference type="OrthoDB" id="9801152at2"/>